<organism evidence="2 3">
    <name type="scientific">Gloeophyllum trabeum (strain ATCC 11539 / FP-39264 / Madison 617)</name>
    <name type="common">Brown rot fungus</name>
    <dbReference type="NCBI Taxonomy" id="670483"/>
    <lineage>
        <taxon>Eukaryota</taxon>
        <taxon>Fungi</taxon>
        <taxon>Dikarya</taxon>
        <taxon>Basidiomycota</taxon>
        <taxon>Agaricomycotina</taxon>
        <taxon>Agaricomycetes</taxon>
        <taxon>Gloeophyllales</taxon>
        <taxon>Gloeophyllaceae</taxon>
        <taxon>Gloeophyllum</taxon>
    </lineage>
</organism>
<evidence type="ECO:0000256" key="1">
    <source>
        <dbReference type="SAM" id="SignalP"/>
    </source>
</evidence>
<reference evidence="2 3" key="1">
    <citation type="journal article" date="2012" name="Science">
        <title>The Paleozoic origin of enzymatic lignin decomposition reconstructed from 31 fungal genomes.</title>
        <authorList>
            <person name="Floudas D."/>
            <person name="Binder M."/>
            <person name="Riley R."/>
            <person name="Barry K."/>
            <person name="Blanchette R.A."/>
            <person name="Henrissat B."/>
            <person name="Martinez A.T."/>
            <person name="Otillar R."/>
            <person name="Spatafora J.W."/>
            <person name="Yadav J.S."/>
            <person name="Aerts A."/>
            <person name="Benoit I."/>
            <person name="Boyd A."/>
            <person name="Carlson A."/>
            <person name="Copeland A."/>
            <person name="Coutinho P.M."/>
            <person name="de Vries R.P."/>
            <person name="Ferreira P."/>
            <person name="Findley K."/>
            <person name="Foster B."/>
            <person name="Gaskell J."/>
            <person name="Glotzer D."/>
            <person name="Gorecki P."/>
            <person name="Heitman J."/>
            <person name="Hesse C."/>
            <person name="Hori C."/>
            <person name="Igarashi K."/>
            <person name="Jurgens J.A."/>
            <person name="Kallen N."/>
            <person name="Kersten P."/>
            <person name="Kohler A."/>
            <person name="Kuees U."/>
            <person name="Kumar T.K.A."/>
            <person name="Kuo A."/>
            <person name="LaButti K."/>
            <person name="Larrondo L.F."/>
            <person name="Lindquist E."/>
            <person name="Ling A."/>
            <person name="Lombard V."/>
            <person name="Lucas S."/>
            <person name="Lundell T."/>
            <person name="Martin R."/>
            <person name="McLaughlin D.J."/>
            <person name="Morgenstern I."/>
            <person name="Morin E."/>
            <person name="Murat C."/>
            <person name="Nagy L.G."/>
            <person name="Nolan M."/>
            <person name="Ohm R.A."/>
            <person name="Patyshakuliyeva A."/>
            <person name="Rokas A."/>
            <person name="Ruiz-Duenas F.J."/>
            <person name="Sabat G."/>
            <person name="Salamov A."/>
            <person name="Samejima M."/>
            <person name="Schmutz J."/>
            <person name="Slot J.C."/>
            <person name="St John F."/>
            <person name="Stenlid J."/>
            <person name="Sun H."/>
            <person name="Sun S."/>
            <person name="Syed K."/>
            <person name="Tsang A."/>
            <person name="Wiebenga A."/>
            <person name="Young D."/>
            <person name="Pisabarro A."/>
            <person name="Eastwood D.C."/>
            <person name="Martin F."/>
            <person name="Cullen D."/>
            <person name="Grigoriev I.V."/>
            <person name="Hibbett D.S."/>
        </authorList>
    </citation>
    <scope>NUCLEOTIDE SEQUENCE [LARGE SCALE GENOMIC DNA]</scope>
    <source>
        <strain evidence="2 3">ATCC 11539</strain>
    </source>
</reference>
<name>S7RC29_GLOTA</name>
<feature type="signal peptide" evidence="1">
    <location>
        <begin position="1"/>
        <end position="21"/>
    </location>
</feature>
<accession>S7RC29</accession>
<dbReference type="EMBL" id="KB469309">
    <property type="protein sequence ID" value="EPQ51795.1"/>
    <property type="molecule type" value="Genomic_DNA"/>
</dbReference>
<dbReference type="RefSeq" id="XP_007869695.1">
    <property type="nucleotide sequence ID" value="XM_007871504.1"/>
</dbReference>
<dbReference type="AlphaFoldDB" id="S7RC29"/>
<gene>
    <name evidence="2" type="ORF">GLOTRDRAFT_132607</name>
</gene>
<dbReference type="Proteomes" id="UP000030669">
    <property type="component" value="Unassembled WGS sequence"/>
</dbReference>
<keyword evidence="1" id="KW-0732">Signal</keyword>
<dbReference type="HOGENOM" id="CLU_2359944_0_0_1"/>
<proteinExistence type="predicted"/>
<dbReference type="KEGG" id="gtr:GLOTRDRAFT_132607"/>
<keyword evidence="3" id="KW-1185">Reference proteome</keyword>
<sequence>MLSIILAVVPLLVSLLGHSLAAPHAACSASGCAQTVTVRDVTYNLAGSHVNGTYVDCEYIATPHEVVIEFACLYDNGYIVFNPDVCPKELAAQQCN</sequence>
<feature type="chain" id="PRO_5004544193" evidence="1">
    <location>
        <begin position="22"/>
        <end position="96"/>
    </location>
</feature>
<protein>
    <submittedName>
        <fullName evidence="2">Uncharacterized protein</fullName>
    </submittedName>
</protein>
<evidence type="ECO:0000313" key="2">
    <source>
        <dbReference type="EMBL" id="EPQ51795.1"/>
    </source>
</evidence>
<evidence type="ECO:0000313" key="3">
    <source>
        <dbReference type="Proteomes" id="UP000030669"/>
    </source>
</evidence>
<dbReference type="GeneID" id="19302534"/>